<protein>
    <submittedName>
        <fullName evidence="2">Uncharacterized protein</fullName>
    </submittedName>
</protein>
<organism evidence="2">
    <name type="scientific">Arion vulgaris</name>
    <dbReference type="NCBI Taxonomy" id="1028688"/>
    <lineage>
        <taxon>Eukaryota</taxon>
        <taxon>Metazoa</taxon>
        <taxon>Spiralia</taxon>
        <taxon>Lophotrochozoa</taxon>
        <taxon>Mollusca</taxon>
        <taxon>Gastropoda</taxon>
        <taxon>Heterobranchia</taxon>
        <taxon>Euthyneura</taxon>
        <taxon>Panpulmonata</taxon>
        <taxon>Eupulmonata</taxon>
        <taxon>Stylommatophora</taxon>
        <taxon>Helicina</taxon>
        <taxon>Arionoidea</taxon>
        <taxon>Arionidae</taxon>
        <taxon>Arion</taxon>
    </lineage>
</organism>
<name>A0A0B7C575_9EUPU</name>
<gene>
    <name evidence="2" type="primary">ORF222127</name>
</gene>
<proteinExistence type="predicted"/>
<dbReference type="AlphaFoldDB" id="A0A0B7C575"/>
<evidence type="ECO:0000256" key="1">
    <source>
        <dbReference type="SAM" id="MobiDB-lite"/>
    </source>
</evidence>
<accession>A0A0B7C575</accession>
<reference evidence="2" key="1">
    <citation type="submission" date="2014-12" db="EMBL/GenBank/DDBJ databases">
        <title>Insight into the proteome of Arion vulgaris.</title>
        <authorList>
            <person name="Aradska J."/>
            <person name="Bulat T."/>
            <person name="Smidak R."/>
            <person name="Sarate P."/>
            <person name="Gangsoo J."/>
            <person name="Sialana F."/>
            <person name="Bilban M."/>
            <person name="Lubec G."/>
        </authorList>
    </citation>
    <scope>NUCLEOTIDE SEQUENCE</scope>
    <source>
        <tissue evidence="2">Skin</tissue>
    </source>
</reference>
<evidence type="ECO:0000313" key="2">
    <source>
        <dbReference type="EMBL" id="CEK99781.1"/>
    </source>
</evidence>
<feature type="non-terminal residue" evidence="2">
    <location>
        <position position="1"/>
    </location>
</feature>
<feature type="non-terminal residue" evidence="2">
    <location>
        <position position="70"/>
    </location>
</feature>
<dbReference type="EMBL" id="HACG01052910">
    <property type="protein sequence ID" value="CEK99781.1"/>
    <property type="molecule type" value="Transcribed_RNA"/>
</dbReference>
<sequence>AVPRRHALLQPRPGAQPVRDPGSPGRRARRAEPGRHAARGGPAQRGAELARASLARLPIRTRRQAMTSTP</sequence>
<feature type="region of interest" description="Disordered" evidence="1">
    <location>
        <begin position="1"/>
        <end position="70"/>
    </location>
</feature>